<name>A0A6M3JKB3_9ZZZZ</name>
<reference evidence="1" key="1">
    <citation type="submission" date="2020-03" db="EMBL/GenBank/DDBJ databases">
        <title>The deep terrestrial virosphere.</title>
        <authorList>
            <person name="Holmfeldt K."/>
            <person name="Nilsson E."/>
            <person name="Simone D."/>
            <person name="Lopez-Fernandez M."/>
            <person name="Wu X."/>
            <person name="de Brujin I."/>
            <person name="Lundin D."/>
            <person name="Andersson A."/>
            <person name="Bertilsson S."/>
            <person name="Dopson M."/>
        </authorList>
    </citation>
    <scope>NUCLEOTIDE SEQUENCE</scope>
    <source>
        <strain evidence="1">MM415A04349</strain>
    </source>
</reference>
<gene>
    <name evidence="1" type="ORF">MM415A04349_0009</name>
</gene>
<proteinExistence type="predicted"/>
<accession>A0A6M3JKB3</accession>
<dbReference type="EMBL" id="MT141730">
    <property type="protein sequence ID" value="QJA69718.1"/>
    <property type="molecule type" value="Genomic_DNA"/>
</dbReference>
<organism evidence="1">
    <name type="scientific">viral metagenome</name>
    <dbReference type="NCBI Taxonomy" id="1070528"/>
    <lineage>
        <taxon>unclassified sequences</taxon>
        <taxon>metagenomes</taxon>
        <taxon>organismal metagenomes</taxon>
    </lineage>
</organism>
<evidence type="ECO:0000313" key="1">
    <source>
        <dbReference type="EMBL" id="QJA69718.1"/>
    </source>
</evidence>
<dbReference type="AlphaFoldDB" id="A0A6M3JKB3"/>
<protein>
    <submittedName>
        <fullName evidence="1">Uncharacterized protein</fullName>
    </submittedName>
</protein>
<sequence>MEIKKKEKESKEIHPVWSTQHLASLLVDGKIDKATFQRIDEISSIDERMKAIKEALNG</sequence>